<keyword evidence="2 4" id="KW-0732">Signal</keyword>
<protein>
    <recommendedName>
        <fullName evidence="5">DUF7507 domain-containing protein</fullName>
    </recommendedName>
</protein>
<feature type="transmembrane region" description="Helical" evidence="3">
    <location>
        <begin position="498"/>
        <end position="518"/>
    </location>
</feature>
<name>A0A1G2PKW9_9BACT</name>
<feature type="domain" description="DUF7507" evidence="5">
    <location>
        <begin position="363"/>
        <end position="455"/>
    </location>
</feature>
<evidence type="ECO:0000256" key="4">
    <source>
        <dbReference type="SAM" id="SignalP"/>
    </source>
</evidence>
<comment type="caution">
    <text evidence="6">The sequence shown here is derived from an EMBL/GenBank/DDBJ whole genome shotgun (WGS) entry which is preliminary data.</text>
</comment>
<dbReference type="InterPro" id="IPR021884">
    <property type="entry name" value="Ice-bd_prot"/>
</dbReference>
<dbReference type="STRING" id="1802362.A2806_03010"/>
<gene>
    <name evidence="6" type="ORF">A2806_03010</name>
</gene>
<sequence length="526" mass="53135">MKIVNKKNAFVVLTVALSLGLAGIISAATAVNLSTADNFAVLAGSGITNTGSSVINGDIGSFPTTTITGFPPGTVNGTNHAGDAVTQGAKTDLVTAYNNAAGQTPVSTVPTELGGTTKTAGIYDSADGTFGITGTLTLDAQGDPNAVFIFKTASTLITAGSSNVVLANGVQACNVFWQVGSSATLGTNSTFKGNILALTSSTLTTGANVEGRVLARNGAVTLDSNIITKATCVVPPAPPPSGGGGPSSQQTPPLINVTKVPTPLALPAGPGSVTYDYTVLNVGTVSMSNVTVADNKCAPVGFVSGDTNGNSQLDLNETWMYRCTTTLSQTTTNTVTATGQANGFTATDTANATVVVGVPVVPPLIHVVKKPNVFLLPAGGGAVTYTYTVTNPGTEPLNNVSVIDDKCTGLPGRVVGHPGDLNQNNLLESNESWTFTCQTILTQTTTNTGTAEGHANGLTAIDFSPATVVVAPPPAAPVPGLPNTGLAPDLSGQEGKSAPWNIIMLTGVLVFGLIFYVVRRKTSNAV</sequence>
<evidence type="ECO:0000256" key="3">
    <source>
        <dbReference type="SAM" id="Phobius"/>
    </source>
</evidence>
<dbReference type="InterPro" id="IPR055354">
    <property type="entry name" value="DUF7507"/>
</dbReference>
<dbReference type="Pfam" id="PF11999">
    <property type="entry name" value="Ice_binding"/>
    <property type="match status" value="1"/>
</dbReference>
<dbReference type="EMBL" id="MHSS01000007">
    <property type="protein sequence ID" value="OHA48409.1"/>
    <property type="molecule type" value="Genomic_DNA"/>
</dbReference>
<dbReference type="Proteomes" id="UP000177629">
    <property type="component" value="Unassembled WGS sequence"/>
</dbReference>
<dbReference type="Pfam" id="PF24346">
    <property type="entry name" value="DUF7507"/>
    <property type="match status" value="1"/>
</dbReference>
<feature type="signal peptide" evidence="4">
    <location>
        <begin position="1"/>
        <end position="27"/>
    </location>
</feature>
<feature type="chain" id="PRO_5009583916" description="DUF7507 domain-containing protein" evidence="4">
    <location>
        <begin position="28"/>
        <end position="526"/>
    </location>
</feature>
<dbReference type="AlphaFoldDB" id="A0A1G2PKW9"/>
<accession>A0A1G2PKW9</accession>
<evidence type="ECO:0000256" key="2">
    <source>
        <dbReference type="ARBA" id="ARBA00022729"/>
    </source>
</evidence>
<reference evidence="6 7" key="1">
    <citation type="journal article" date="2016" name="Nat. Commun.">
        <title>Thousands of microbial genomes shed light on interconnected biogeochemical processes in an aquifer system.</title>
        <authorList>
            <person name="Anantharaman K."/>
            <person name="Brown C.T."/>
            <person name="Hug L.A."/>
            <person name="Sharon I."/>
            <person name="Castelle C.J."/>
            <person name="Probst A.J."/>
            <person name="Thomas B.C."/>
            <person name="Singh A."/>
            <person name="Wilkins M.J."/>
            <person name="Karaoz U."/>
            <person name="Brodie E.L."/>
            <person name="Williams K.H."/>
            <person name="Hubbard S.S."/>
            <person name="Banfield J.F."/>
        </authorList>
    </citation>
    <scope>NUCLEOTIDE SEQUENCE [LARGE SCALE GENOMIC DNA]</scope>
</reference>
<evidence type="ECO:0000256" key="1">
    <source>
        <dbReference type="ARBA" id="ARBA00005445"/>
    </source>
</evidence>
<evidence type="ECO:0000313" key="7">
    <source>
        <dbReference type="Proteomes" id="UP000177629"/>
    </source>
</evidence>
<keyword evidence="3" id="KW-0812">Transmembrane</keyword>
<keyword evidence="3" id="KW-1133">Transmembrane helix</keyword>
<proteinExistence type="inferred from homology"/>
<evidence type="ECO:0000259" key="5">
    <source>
        <dbReference type="Pfam" id="PF24346"/>
    </source>
</evidence>
<organism evidence="6 7">
    <name type="scientific">Candidatus Terrybacteria bacterium RIFCSPHIGHO2_01_FULL_48_17</name>
    <dbReference type="NCBI Taxonomy" id="1802362"/>
    <lineage>
        <taxon>Bacteria</taxon>
        <taxon>Candidatus Terryibacteriota</taxon>
    </lineage>
</organism>
<comment type="similarity">
    <text evidence="1">Belongs to the ice-binding protein family.</text>
</comment>
<evidence type="ECO:0000313" key="6">
    <source>
        <dbReference type="EMBL" id="OHA48409.1"/>
    </source>
</evidence>
<keyword evidence="3" id="KW-0472">Membrane</keyword>